<dbReference type="EMBL" id="VZZK01000007">
    <property type="protein sequence ID" value="KAB1079839.1"/>
    <property type="molecule type" value="Genomic_DNA"/>
</dbReference>
<feature type="chain" id="PRO_5027008673" description="3',5'-cyclic-nucleotide phosphodiesterase" evidence="1">
    <location>
        <begin position="19"/>
        <end position="82"/>
    </location>
</feature>
<organism evidence="2 3">
    <name type="scientific">Methylobacterium soli</name>
    <dbReference type="NCBI Taxonomy" id="553447"/>
    <lineage>
        <taxon>Bacteria</taxon>
        <taxon>Pseudomonadati</taxon>
        <taxon>Pseudomonadota</taxon>
        <taxon>Alphaproteobacteria</taxon>
        <taxon>Hyphomicrobiales</taxon>
        <taxon>Methylobacteriaceae</taxon>
        <taxon>Methylobacterium</taxon>
    </lineage>
</organism>
<evidence type="ECO:0000256" key="1">
    <source>
        <dbReference type="SAM" id="SignalP"/>
    </source>
</evidence>
<gene>
    <name evidence="2" type="ORF">F6X53_08725</name>
</gene>
<dbReference type="Proteomes" id="UP000474159">
    <property type="component" value="Unassembled WGS sequence"/>
</dbReference>
<dbReference type="OrthoDB" id="7998990at2"/>
<evidence type="ECO:0000313" key="2">
    <source>
        <dbReference type="EMBL" id="KAB1079839.1"/>
    </source>
</evidence>
<dbReference type="AlphaFoldDB" id="A0A6L3T052"/>
<keyword evidence="1" id="KW-0732">Signal</keyword>
<sequence>MLVRTALALLATTAAALAAPSAGTAPDRSALKQYCTGDYLTYCGDLAPDSPEVHACFRQNKAKLSPNCQSAITSYMKAQKKG</sequence>
<protein>
    <recommendedName>
        <fullName evidence="4">3',5'-cyclic-nucleotide phosphodiesterase</fullName>
    </recommendedName>
</protein>
<feature type="signal peptide" evidence="1">
    <location>
        <begin position="1"/>
        <end position="18"/>
    </location>
</feature>
<proteinExistence type="predicted"/>
<comment type="caution">
    <text evidence="2">The sequence shown here is derived from an EMBL/GenBank/DDBJ whole genome shotgun (WGS) entry which is preliminary data.</text>
</comment>
<evidence type="ECO:0008006" key="4">
    <source>
        <dbReference type="Google" id="ProtNLM"/>
    </source>
</evidence>
<dbReference type="RefSeq" id="WP_150999564.1">
    <property type="nucleotide sequence ID" value="NZ_BPQY01000296.1"/>
</dbReference>
<reference evidence="2 3" key="1">
    <citation type="submission" date="2019-09" db="EMBL/GenBank/DDBJ databases">
        <title>YIM 48816 draft genome.</title>
        <authorList>
            <person name="Jiang L."/>
        </authorList>
    </citation>
    <scope>NUCLEOTIDE SEQUENCE [LARGE SCALE GENOMIC DNA]</scope>
    <source>
        <strain evidence="2 3">YIM 48816</strain>
    </source>
</reference>
<evidence type="ECO:0000313" key="3">
    <source>
        <dbReference type="Proteomes" id="UP000474159"/>
    </source>
</evidence>
<accession>A0A6L3T052</accession>
<keyword evidence="3" id="KW-1185">Reference proteome</keyword>
<name>A0A6L3T052_9HYPH</name>